<evidence type="ECO:0000313" key="1">
    <source>
        <dbReference type="EMBL" id="WFD12227.1"/>
    </source>
</evidence>
<accession>A0ABY8EH07</accession>
<dbReference type="Proteomes" id="UP001222800">
    <property type="component" value="Chromosome"/>
</dbReference>
<reference evidence="1 2" key="1">
    <citation type="submission" date="2023-03" db="EMBL/GenBank/DDBJ databases">
        <title>Complete genome sequence of Tepidibacter sp. SWIR-1, isolated from a deep-sea hydrothermal vent.</title>
        <authorList>
            <person name="Li X."/>
        </authorList>
    </citation>
    <scope>NUCLEOTIDE SEQUENCE [LARGE SCALE GENOMIC DNA]</scope>
    <source>
        <strain evidence="1 2">SWIR-1</strain>
    </source>
</reference>
<dbReference type="EMBL" id="CP120733">
    <property type="protein sequence ID" value="WFD12227.1"/>
    <property type="molecule type" value="Genomic_DNA"/>
</dbReference>
<organism evidence="1 2">
    <name type="scientific">Tepidibacter hydrothermalis</name>
    <dbReference type="NCBI Taxonomy" id="3036126"/>
    <lineage>
        <taxon>Bacteria</taxon>
        <taxon>Bacillati</taxon>
        <taxon>Bacillota</taxon>
        <taxon>Clostridia</taxon>
        <taxon>Peptostreptococcales</taxon>
        <taxon>Peptostreptococcaceae</taxon>
        <taxon>Tepidibacter</taxon>
    </lineage>
</organism>
<protein>
    <submittedName>
        <fullName evidence="1">Uncharacterized protein</fullName>
    </submittedName>
</protein>
<sequence length="68" mass="7865">MKAIKSDPIEVPMLTDDRFDRIEQFDELVKPVQQFMLKHYSPHSKIIIECNGATITTDEMFIPLKVGD</sequence>
<name>A0ABY8EH07_9FIRM</name>
<proteinExistence type="predicted"/>
<dbReference type="RefSeq" id="WP_277734540.1">
    <property type="nucleotide sequence ID" value="NZ_CP120733.1"/>
</dbReference>
<evidence type="ECO:0000313" key="2">
    <source>
        <dbReference type="Proteomes" id="UP001222800"/>
    </source>
</evidence>
<gene>
    <name evidence="1" type="ORF">P4S50_09120</name>
</gene>
<keyword evidence="2" id="KW-1185">Reference proteome</keyword>